<dbReference type="OrthoDB" id="258392at2759"/>
<evidence type="ECO:0000313" key="5">
    <source>
        <dbReference type="Proteomes" id="UP000008181"/>
    </source>
</evidence>
<feature type="transmembrane region" description="Helical" evidence="2">
    <location>
        <begin position="435"/>
        <end position="458"/>
    </location>
</feature>
<dbReference type="InterPro" id="IPR000560">
    <property type="entry name" value="His_Pase_clade-2"/>
</dbReference>
<keyword evidence="2" id="KW-1133">Transmembrane helix</keyword>
<proteinExistence type="inferred from homology"/>
<dbReference type="EMBL" id="CP003009">
    <property type="protein sequence ID" value="AEO64067.1"/>
    <property type="molecule type" value="Genomic_DNA"/>
</dbReference>
<dbReference type="PANTHER" id="PTHR11567:SF142">
    <property type="entry name" value="PHOSPHOGLYCERATE MUTASE-LIKE PROTEIN"/>
    <property type="match status" value="1"/>
</dbReference>
<organism evidence="4 5">
    <name type="scientific">Thermothielavioides terrestris (strain ATCC 38088 / NRRL 8126)</name>
    <name type="common">Thielavia terrestris</name>
    <dbReference type="NCBI Taxonomy" id="578455"/>
    <lineage>
        <taxon>Eukaryota</taxon>
        <taxon>Fungi</taxon>
        <taxon>Dikarya</taxon>
        <taxon>Ascomycota</taxon>
        <taxon>Pezizomycotina</taxon>
        <taxon>Sordariomycetes</taxon>
        <taxon>Sordariomycetidae</taxon>
        <taxon>Sordariales</taxon>
        <taxon>Chaetomiaceae</taxon>
        <taxon>Thermothielavioides</taxon>
        <taxon>Thermothielavioides terrestris</taxon>
    </lineage>
</organism>
<dbReference type="InterPro" id="IPR050645">
    <property type="entry name" value="Histidine_acid_phosphatase"/>
</dbReference>
<sequence length="481" mass="49315">MALTAALALAALLPAAAGETVLGVYIFHRHGDRTAKEWPPTALTALGTEQVLSSGTYYRNRYIGANASSPIAGVSHDLAVLSQLSVSAPVDSVLQNSAQAFLQGLYPPAGSVATQKLANGTDTNPPLGGYQYIPVNAVTSAASGSSSENSVWLQGTSGCGNAMISSNEYYTSTEYLDTLASTADFYKSLEPVINGTFTEAQASFKNAYAIYDLIHVATIHNSTIPSSSLLTPETLHQLQTRADQHEWGLAYNSSSPIRAVSGAVLAAQIVQSLNSTLQTASAASGLKLGIQFGAYGTFMSFFGLAQLPAVSADFTGMVDYASSFAVELVTNSTAARPAAADVAVRFLFSNGSAGLNAAGLQPFPLFGRRETLLPWDTFASEMGKFAIGDTGAWCRACGNTTGVCADYAAGAAGAAGGDAGNGGGDGGVSRPVAGVIGAVVTLVVVLALEGLLMAVAGLRLTKKKAAFSTEAQADKLSTSSK</sequence>
<dbReference type="GeneID" id="11523715"/>
<dbReference type="Proteomes" id="UP000008181">
    <property type="component" value="Chromosome 1"/>
</dbReference>
<keyword evidence="2" id="KW-0812">Transmembrane</keyword>
<keyword evidence="3" id="KW-0732">Signal</keyword>
<evidence type="ECO:0000313" key="4">
    <source>
        <dbReference type="EMBL" id="AEO64067.1"/>
    </source>
</evidence>
<evidence type="ECO:0000256" key="1">
    <source>
        <dbReference type="ARBA" id="ARBA00005375"/>
    </source>
</evidence>
<dbReference type="GO" id="GO:0016791">
    <property type="term" value="F:phosphatase activity"/>
    <property type="evidence" value="ECO:0007669"/>
    <property type="project" value="TreeGrafter"/>
</dbReference>
<dbReference type="InterPro" id="IPR029033">
    <property type="entry name" value="His_PPase_superfam"/>
</dbReference>
<feature type="chain" id="PRO_5003436038" evidence="3">
    <location>
        <begin position="19"/>
        <end position="481"/>
    </location>
</feature>
<accession>G2QY00</accession>
<dbReference type="eggNOG" id="ENOG502RCH9">
    <property type="taxonomic scope" value="Eukaryota"/>
</dbReference>
<dbReference type="PANTHER" id="PTHR11567">
    <property type="entry name" value="ACID PHOSPHATASE-RELATED"/>
    <property type="match status" value="1"/>
</dbReference>
<evidence type="ECO:0000256" key="2">
    <source>
        <dbReference type="SAM" id="Phobius"/>
    </source>
</evidence>
<feature type="signal peptide" evidence="3">
    <location>
        <begin position="1"/>
        <end position="18"/>
    </location>
</feature>
<protein>
    <submittedName>
        <fullName evidence="4">Uncharacterized protein</fullName>
    </submittedName>
</protein>
<dbReference type="RefSeq" id="XP_003650403.1">
    <property type="nucleotide sequence ID" value="XM_003650355.1"/>
</dbReference>
<keyword evidence="5" id="KW-1185">Reference proteome</keyword>
<comment type="similarity">
    <text evidence="1">Belongs to the histidine acid phosphatase family.</text>
</comment>
<dbReference type="Pfam" id="PF00328">
    <property type="entry name" value="His_Phos_2"/>
    <property type="match status" value="1"/>
</dbReference>
<evidence type="ECO:0000256" key="3">
    <source>
        <dbReference type="SAM" id="SignalP"/>
    </source>
</evidence>
<dbReference type="Gene3D" id="3.40.50.1240">
    <property type="entry name" value="Phosphoglycerate mutase-like"/>
    <property type="match status" value="1"/>
</dbReference>
<name>G2QY00_THETT</name>
<dbReference type="SUPFAM" id="SSF53254">
    <property type="entry name" value="Phosphoglycerate mutase-like"/>
    <property type="match status" value="1"/>
</dbReference>
<reference evidence="4 5" key="1">
    <citation type="journal article" date="2011" name="Nat. Biotechnol.">
        <title>Comparative genomic analysis of the thermophilic biomass-degrading fungi Myceliophthora thermophila and Thielavia terrestris.</title>
        <authorList>
            <person name="Berka R.M."/>
            <person name="Grigoriev I.V."/>
            <person name="Otillar R."/>
            <person name="Salamov A."/>
            <person name="Grimwood J."/>
            <person name="Reid I."/>
            <person name="Ishmael N."/>
            <person name="John T."/>
            <person name="Darmond C."/>
            <person name="Moisan M.-C."/>
            <person name="Henrissat B."/>
            <person name="Coutinho P.M."/>
            <person name="Lombard V."/>
            <person name="Natvig D.O."/>
            <person name="Lindquist E."/>
            <person name="Schmutz J."/>
            <person name="Lucas S."/>
            <person name="Harris P."/>
            <person name="Powlowski J."/>
            <person name="Bellemare A."/>
            <person name="Taylor D."/>
            <person name="Butler G."/>
            <person name="de Vries R.P."/>
            <person name="Allijn I.E."/>
            <person name="van den Brink J."/>
            <person name="Ushinsky S."/>
            <person name="Storms R."/>
            <person name="Powell A.J."/>
            <person name="Paulsen I.T."/>
            <person name="Elbourne L.D.H."/>
            <person name="Baker S.E."/>
            <person name="Magnuson J."/>
            <person name="LaBoissiere S."/>
            <person name="Clutterbuck A.J."/>
            <person name="Martinez D."/>
            <person name="Wogulis M."/>
            <person name="de Leon A.L."/>
            <person name="Rey M.W."/>
            <person name="Tsang A."/>
        </authorList>
    </citation>
    <scope>NUCLEOTIDE SEQUENCE [LARGE SCALE GENOMIC DNA]</scope>
    <source>
        <strain evidence="5">ATCC 38088 / NRRL 8126</strain>
    </source>
</reference>
<dbReference type="KEGG" id="ttt:THITE_2109813"/>
<dbReference type="HOGENOM" id="CLU_023111_1_0_1"/>
<gene>
    <name evidence="4" type="ORF">THITE_2109813</name>
</gene>
<dbReference type="CDD" id="cd07061">
    <property type="entry name" value="HP_HAP_like"/>
    <property type="match status" value="1"/>
</dbReference>
<dbReference type="AlphaFoldDB" id="G2QY00"/>
<keyword evidence="2" id="KW-0472">Membrane</keyword>